<evidence type="ECO:0000313" key="2">
    <source>
        <dbReference type="Proteomes" id="UP000029643"/>
    </source>
</evidence>
<evidence type="ECO:0000313" key="1">
    <source>
        <dbReference type="EMBL" id="GAL82058.1"/>
    </source>
</evidence>
<comment type="caution">
    <text evidence="1">The sequence shown here is derived from an EMBL/GenBank/DDBJ whole genome shotgun (WGS) entry which is preliminary data.</text>
</comment>
<sequence length="277" mass="30248">MKRLLLIFMTTTIFLGCVEDTYVSDSILSNTPQVATDLKYTTSILAREFGAVISAQPTYNSYGVVPTFEIVAVHDENGNAIDQNIIDEYLSIVNKTEQILTVEIDRETEETKDFITENTSNLGSIIINTNNPLALGTYSFDIKMTSTFDGGEVFENVFDSVYEIYLGPGLATGLRYISGGQNLLTDGVNNTTTAPIVFGGNPDIRFELGDNEDKFSINAETGVITLNSGYAPSEEPEIVSPIINVVSNVTDEAVSFNDAISIYISNDPFDVPNLQLI</sequence>
<reference evidence="1" key="1">
    <citation type="journal article" date="2014" name="Genome Announc.">
        <title>Draft Genome Sequences of Marine Flavobacterium Algibacter lectus Strains SS8 and NR4.</title>
        <authorList>
            <person name="Takatani N."/>
            <person name="Nakanishi M."/>
            <person name="Meirelles P."/>
            <person name="Mino S."/>
            <person name="Suda W."/>
            <person name="Oshima K."/>
            <person name="Hattori M."/>
            <person name="Ohkuma M."/>
            <person name="Hosokawa M."/>
            <person name="Miyashita K."/>
            <person name="Thompson F.L."/>
            <person name="Niwa A."/>
            <person name="Sawabe T."/>
            <person name="Sawabe T."/>
        </authorList>
    </citation>
    <scope>NUCLEOTIDE SEQUENCE [LARGE SCALE GENOMIC DNA]</scope>
    <source>
        <strain evidence="1">JCM 19274</strain>
    </source>
</reference>
<name>A0A090X0J8_9FLAO</name>
<accession>A0A090X0J8</accession>
<dbReference type="AlphaFoldDB" id="A0A090X0J8"/>
<protein>
    <submittedName>
        <fullName evidence="1">Uncharacterized protein</fullName>
    </submittedName>
</protein>
<dbReference type="Proteomes" id="UP000029643">
    <property type="component" value="Unassembled WGS sequence"/>
</dbReference>
<dbReference type="PROSITE" id="PS51257">
    <property type="entry name" value="PROKAR_LIPOPROTEIN"/>
    <property type="match status" value="1"/>
</dbReference>
<proteinExistence type="predicted"/>
<organism evidence="1 2">
    <name type="scientific">Algibacter lectus</name>
    <dbReference type="NCBI Taxonomy" id="221126"/>
    <lineage>
        <taxon>Bacteria</taxon>
        <taxon>Pseudomonadati</taxon>
        <taxon>Bacteroidota</taxon>
        <taxon>Flavobacteriia</taxon>
        <taxon>Flavobacteriales</taxon>
        <taxon>Flavobacteriaceae</taxon>
        <taxon>Algibacter</taxon>
    </lineage>
</organism>
<dbReference type="EMBL" id="BBNU01000021">
    <property type="protein sequence ID" value="GAL82058.1"/>
    <property type="molecule type" value="Genomic_DNA"/>
</dbReference>
<gene>
    <name evidence="1" type="ORF">JCM19274_2769</name>
</gene>
<dbReference type="RefSeq" id="WP_152596414.1">
    <property type="nucleotide sequence ID" value="NZ_BBNU01000021.1"/>
</dbReference>